<evidence type="ECO:0000256" key="7">
    <source>
        <dbReference type="HAMAP-Rule" id="MF_00178"/>
    </source>
</evidence>
<evidence type="ECO:0000256" key="6">
    <source>
        <dbReference type="ARBA" id="ARBA00048785"/>
    </source>
</evidence>
<proteinExistence type="inferred from homology"/>
<comment type="caution">
    <text evidence="8">The sequence shown here is derived from an EMBL/GenBank/DDBJ whole genome shotgun (WGS) entry which is preliminary data.</text>
</comment>
<dbReference type="GO" id="GO:0005829">
    <property type="term" value="C:cytosol"/>
    <property type="evidence" value="ECO:0007669"/>
    <property type="project" value="TreeGrafter"/>
</dbReference>
<keyword evidence="9" id="KW-1185">Reference proteome</keyword>
<keyword evidence="4 7" id="KW-0686">Riboflavin biosynthesis</keyword>
<evidence type="ECO:0000313" key="8">
    <source>
        <dbReference type="EMBL" id="PTE17369.1"/>
    </source>
</evidence>
<feature type="binding site" evidence="7">
    <location>
        <begin position="83"/>
        <end position="85"/>
    </location>
    <ligand>
        <name>5-amino-6-(D-ribitylamino)uracil</name>
        <dbReference type="ChEBI" id="CHEBI:15934"/>
    </ligand>
</feature>
<dbReference type="Gene3D" id="3.40.50.960">
    <property type="entry name" value="Lumazine/riboflavin synthase"/>
    <property type="match status" value="1"/>
</dbReference>
<feature type="binding site" evidence="7">
    <location>
        <position position="115"/>
    </location>
    <ligand>
        <name>5-amino-6-(D-ribitylamino)uracil</name>
        <dbReference type="ChEBI" id="CHEBI:15934"/>
    </ligand>
</feature>
<dbReference type="Proteomes" id="UP000241899">
    <property type="component" value="Unassembled WGS sequence"/>
</dbReference>
<dbReference type="Pfam" id="PF00885">
    <property type="entry name" value="DMRL_synthase"/>
    <property type="match status" value="1"/>
</dbReference>
<dbReference type="UniPathway" id="UPA00275">
    <property type="reaction ID" value="UER00404"/>
</dbReference>
<dbReference type="AlphaFoldDB" id="A0A2T4JHI1"/>
<feature type="binding site" evidence="7">
    <location>
        <begin position="59"/>
        <end position="61"/>
    </location>
    <ligand>
        <name>5-amino-6-(D-ribitylamino)uracil</name>
        <dbReference type="ChEBI" id="CHEBI:15934"/>
    </ligand>
</feature>
<dbReference type="OrthoDB" id="9809709at2"/>
<dbReference type="GO" id="GO:0009349">
    <property type="term" value="C:riboflavin synthase complex"/>
    <property type="evidence" value="ECO:0007669"/>
    <property type="project" value="UniProtKB-UniRule"/>
</dbReference>
<dbReference type="NCBIfam" id="TIGR00114">
    <property type="entry name" value="lumazine-synth"/>
    <property type="match status" value="1"/>
</dbReference>
<evidence type="ECO:0000256" key="1">
    <source>
        <dbReference type="ARBA" id="ARBA00004917"/>
    </source>
</evidence>
<gene>
    <name evidence="7" type="primary">ribH</name>
    <name evidence="8" type="ORF">C5F46_09625</name>
</gene>
<dbReference type="NCBIfam" id="NF000814">
    <property type="entry name" value="PRK00061.2-2"/>
    <property type="match status" value="1"/>
</dbReference>
<dbReference type="EMBL" id="PZKF01000019">
    <property type="protein sequence ID" value="PTE17369.1"/>
    <property type="molecule type" value="Genomic_DNA"/>
</dbReference>
<dbReference type="InterPro" id="IPR036467">
    <property type="entry name" value="LS/RS_sf"/>
</dbReference>
<dbReference type="CDD" id="cd09209">
    <property type="entry name" value="Lumazine_synthase-I"/>
    <property type="match status" value="1"/>
</dbReference>
<evidence type="ECO:0000256" key="5">
    <source>
        <dbReference type="ARBA" id="ARBA00022679"/>
    </source>
</evidence>
<name>A0A2T4JHI1_9RHOB</name>
<dbReference type="PANTHER" id="PTHR21058:SF0">
    <property type="entry name" value="6,7-DIMETHYL-8-RIBITYLLUMAZINE SYNTHASE"/>
    <property type="match status" value="1"/>
</dbReference>
<feature type="binding site" evidence="7">
    <location>
        <begin position="88"/>
        <end position="89"/>
    </location>
    <ligand>
        <name>(2S)-2-hydroxy-3-oxobutyl phosphate</name>
        <dbReference type="ChEBI" id="CHEBI:58830"/>
    </ligand>
</feature>
<dbReference type="InterPro" id="IPR002180">
    <property type="entry name" value="LS/RS"/>
</dbReference>
<comment type="function">
    <text evidence="7">Catalyzes the formation of 6,7-dimethyl-8-ribityllumazine by condensation of 5-amino-6-(D-ribitylamino)uracil with 3,4-dihydroxy-2-butanone 4-phosphate. This is the penultimate step in the biosynthesis of riboflavin.</text>
</comment>
<dbReference type="InterPro" id="IPR034964">
    <property type="entry name" value="LS"/>
</dbReference>
<evidence type="ECO:0000313" key="9">
    <source>
        <dbReference type="Proteomes" id="UP000241899"/>
    </source>
</evidence>
<dbReference type="PANTHER" id="PTHR21058">
    <property type="entry name" value="6,7-DIMETHYL-8-RIBITYLLUMAZINE SYNTHASE DMRL SYNTHASE LUMAZINE SYNTHASE"/>
    <property type="match status" value="1"/>
</dbReference>
<dbReference type="SUPFAM" id="SSF52121">
    <property type="entry name" value="Lumazine synthase"/>
    <property type="match status" value="1"/>
</dbReference>
<reference evidence="8 9" key="1">
    <citation type="submission" date="2018-03" db="EMBL/GenBank/DDBJ databases">
        <title>Rhodobacter veldkampii.</title>
        <authorList>
            <person name="Meyer T.E."/>
            <person name="Miller S."/>
            <person name="Lodha T."/>
            <person name="Gandham S."/>
            <person name="Chintalapati S."/>
            <person name="Chintalapati V.R."/>
        </authorList>
    </citation>
    <scope>NUCLEOTIDE SEQUENCE [LARGE SCALE GENOMIC DNA]</scope>
    <source>
        <strain evidence="8 9">DSM 11550</strain>
    </source>
</reference>
<comment type="catalytic activity">
    <reaction evidence="6 7">
        <text>(2S)-2-hydroxy-3-oxobutyl phosphate + 5-amino-6-(D-ribitylamino)uracil = 6,7-dimethyl-8-(1-D-ribityl)lumazine + phosphate + 2 H2O + H(+)</text>
        <dbReference type="Rhea" id="RHEA:26152"/>
        <dbReference type="ChEBI" id="CHEBI:15377"/>
        <dbReference type="ChEBI" id="CHEBI:15378"/>
        <dbReference type="ChEBI" id="CHEBI:15934"/>
        <dbReference type="ChEBI" id="CHEBI:43474"/>
        <dbReference type="ChEBI" id="CHEBI:58201"/>
        <dbReference type="ChEBI" id="CHEBI:58830"/>
        <dbReference type="EC" id="2.5.1.78"/>
    </reaction>
</comment>
<dbReference type="GO" id="GO:0009231">
    <property type="term" value="P:riboflavin biosynthetic process"/>
    <property type="evidence" value="ECO:0007669"/>
    <property type="project" value="UniProtKB-UniRule"/>
</dbReference>
<feature type="binding site" evidence="7">
    <location>
        <position position="129"/>
    </location>
    <ligand>
        <name>(2S)-2-hydroxy-3-oxobutyl phosphate</name>
        <dbReference type="ChEBI" id="CHEBI:58830"/>
    </ligand>
</feature>
<comment type="similarity">
    <text evidence="2 7">Belongs to the DMRL synthase family.</text>
</comment>
<sequence>MAANESHYTLPLPGFDKPVRLLIVVAPYYKDIADKLVAGARAVAAQAGAVADLVEVPGALEIPTAIAMAARMADYDGFVALGCVIRGETTHYDTVCNDSSRAIALMGLEGVCIGNGILTVENRPQADVRADPAGQNKGGGAAAAALHLVALSRKWAGRTKGIGFRPAGEAIRIAATDKDTTQA</sequence>
<evidence type="ECO:0000256" key="4">
    <source>
        <dbReference type="ARBA" id="ARBA00022619"/>
    </source>
</evidence>
<protein>
    <recommendedName>
        <fullName evidence="3 7">6,7-dimethyl-8-ribityllumazine synthase</fullName>
        <shortName evidence="7">DMRL synthase</shortName>
        <shortName evidence="7">LS</shortName>
        <shortName evidence="7">Lumazine synthase</shortName>
        <ecNumber evidence="3 7">2.5.1.78</ecNumber>
    </recommendedName>
</protein>
<organism evidence="8 9">
    <name type="scientific">Phaeovulum veldkampii DSM 11550</name>
    <dbReference type="NCBI Taxonomy" id="1185920"/>
    <lineage>
        <taxon>Bacteria</taxon>
        <taxon>Pseudomonadati</taxon>
        <taxon>Pseudomonadota</taxon>
        <taxon>Alphaproteobacteria</taxon>
        <taxon>Rhodobacterales</taxon>
        <taxon>Paracoccaceae</taxon>
        <taxon>Phaeovulum</taxon>
    </lineage>
</organism>
<keyword evidence="5 7" id="KW-0808">Transferase</keyword>
<feature type="active site" description="Proton donor" evidence="7">
    <location>
        <position position="91"/>
    </location>
</feature>
<dbReference type="RefSeq" id="WP_107325147.1">
    <property type="nucleotide sequence ID" value="NZ_NHSP01000050.1"/>
</dbReference>
<dbReference type="HAMAP" id="MF_00178">
    <property type="entry name" value="Lumazine_synth"/>
    <property type="match status" value="1"/>
</dbReference>
<dbReference type="GO" id="GO:0000906">
    <property type="term" value="F:6,7-dimethyl-8-ribityllumazine synthase activity"/>
    <property type="evidence" value="ECO:0007669"/>
    <property type="project" value="UniProtKB-UniRule"/>
</dbReference>
<evidence type="ECO:0000256" key="2">
    <source>
        <dbReference type="ARBA" id="ARBA00007424"/>
    </source>
</evidence>
<comment type="pathway">
    <text evidence="1 7">Cofactor biosynthesis; riboflavin biosynthesis; riboflavin from 2-hydroxy-3-oxobutyl phosphate and 5-amino-6-(D-ribitylamino)uracil: step 1/2.</text>
</comment>
<evidence type="ECO:0000256" key="3">
    <source>
        <dbReference type="ARBA" id="ARBA00012664"/>
    </source>
</evidence>
<accession>A0A2T4JHI1</accession>
<feature type="binding site" evidence="7">
    <location>
        <position position="28"/>
    </location>
    <ligand>
        <name>5-amino-6-(D-ribitylamino)uracil</name>
        <dbReference type="ChEBI" id="CHEBI:15934"/>
    </ligand>
</feature>
<dbReference type="EC" id="2.5.1.78" evidence="3 7"/>